<dbReference type="PANTHER" id="PTHR31672:SF13">
    <property type="entry name" value="F-BOX PROTEIN CPR30-LIKE"/>
    <property type="match status" value="1"/>
</dbReference>
<evidence type="ECO:0000313" key="2">
    <source>
        <dbReference type="EMBL" id="KAK1398891.1"/>
    </source>
</evidence>
<accession>A0AAD8JA27</accession>
<feature type="domain" description="F-box associated beta-propeller type 3" evidence="1">
    <location>
        <begin position="69"/>
        <end position="254"/>
    </location>
</feature>
<dbReference type="InterPro" id="IPR011043">
    <property type="entry name" value="Gal_Oxase/kelch_b-propeller"/>
</dbReference>
<dbReference type="InterPro" id="IPR017451">
    <property type="entry name" value="F-box-assoc_interact_dom"/>
</dbReference>
<name>A0AAD8JA27_9APIA</name>
<dbReference type="InterPro" id="IPR050796">
    <property type="entry name" value="SCF_F-box_component"/>
</dbReference>
<dbReference type="NCBIfam" id="TIGR01640">
    <property type="entry name" value="F_box_assoc_1"/>
    <property type="match status" value="1"/>
</dbReference>
<evidence type="ECO:0000313" key="3">
    <source>
        <dbReference type="Proteomes" id="UP001237642"/>
    </source>
</evidence>
<sequence length="304" mass="35075">MQDFPLIQQSPDWEDDLFISDDYQEDNPEHQRHRELVNEALLDVNGLDFSNSPVHFVGLVKPRIFVHAHHVISSYNGIICLANTGFNEVYLWNPSIRKCKKIPIPPRHTSMFVSFKLGFGYDSISDDYKVVRFVYYHKTDEVMIVQVYSANANSWKAFREPILKNWEVYKHTNIVMNGIMYFDGGSELISFNLNREIFGLVPFPNFIQNKRSDVLDFKGSVAMVFESVSGIDLWTLDSCSGQMSWTKKFSVVADLETQIRLSSYLGAGQFYGRKFLGGYYFLYNIFGVKCHKIGLTEGTRMDID</sequence>
<comment type="caution">
    <text evidence="2">The sequence shown here is derived from an EMBL/GenBank/DDBJ whole genome shotgun (WGS) entry which is preliminary data.</text>
</comment>
<dbReference type="SUPFAM" id="SSF50965">
    <property type="entry name" value="Galactose oxidase, central domain"/>
    <property type="match status" value="1"/>
</dbReference>
<keyword evidence="3" id="KW-1185">Reference proteome</keyword>
<reference evidence="2" key="2">
    <citation type="submission" date="2023-05" db="EMBL/GenBank/DDBJ databases">
        <authorList>
            <person name="Schelkunov M.I."/>
        </authorList>
    </citation>
    <scope>NUCLEOTIDE SEQUENCE</scope>
    <source>
        <strain evidence="2">Hsosn_3</strain>
        <tissue evidence="2">Leaf</tissue>
    </source>
</reference>
<evidence type="ECO:0000259" key="1">
    <source>
        <dbReference type="Pfam" id="PF08268"/>
    </source>
</evidence>
<dbReference type="PANTHER" id="PTHR31672">
    <property type="entry name" value="BNACNNG10540D PROTEIN"/>
    <property type="match status" value="1"/>
</dbReference>
<dbReference type="EMBL" id="JAUIZM010000002">
    <property type="protein sequence ID" value="KAK1398891.1"/>
    <property type="molecule type" value="Genomic_DNA"/>
</dbReference>
<dbReference type="AlphaFoldDB" id="A0AAD8JA27"/>
<dbReference type="Proteomes" id="UP001237642">
    <property type="component" value="Unassembled WGS sequence"/>
</dbReference>
<dbReference type="Pfam" id="PF08268">
    <property type="entry name" value="FBA_3"/>
    <property type="match status" value="1"/>
</dbReference>
<proteinExistence type="predicted"/>
<gene>
    <name evidence="2" type="ORF">POM88_008754</name>
</gene>
<organism evidence="2 3">
    <name type="scientific">Heracleum sosnowskyi</name>
    <dbReference type="NCBI Taxonomy" id="360622"/>
    <lineage>
        <taxon>Eukaryota</taxon>
        <taxon>Viridiplantae</taxon>
        <taxon>Streptophyta</taxon>
        <taxon>Embryophyta</taxon>
        <taxon>Tracheophyta</taxon>
        <taxon>Spermatophyta</taxon>
        <taxon>Magnoliopsida</taxon>
        <taxon>eudicotyledons</taxon>
        <taxon>Gunneridae</taxon>
        <taxon>Pentapetalae</taxon>
        <taxon>asterids</taxon>
        <taxon>campanulids</taxon>
        <taxon>Apiales</taxon>
        <taxon>Apiaceae</taxon>
        <taxon>Apioideae</taxon>
        <taxon>apioid superclade</taxon>
        <taxon>Tordylieae</taxon>
        <taxon>Tordyliinae</taxon>
        <taxon>Heracleum</taxon>
    </lineage>
</organism>
<dbReference type="InterPro" id="IPR013187">
    <property type="entry name" value="F-box-assoc_dom_typ3"/>
</dbReference>
<reference evidence="2" key="1">
    <citation type="submission" date="2023-02" db="EMBL/GenBank/DDBJ databases">
        <title>Genome of toxic invasive species Heracleum sosnowskyi carries increased number of genes despite the absence of recent whole-genome duplications.</title>
        <authorList>
            <person name="Schelkunov M."/>
            <person name="Shtratnikova V."/>
            <person name="Makarenko M."/>
            <person name="Klepikova A."/>
            <person name="Omelchenko D."/>
            <person name="Novikova G."/>
            <person name="Obukhova E."/>
            <person name="Bogdanov V."/>
            <person name="Penin A."/>
            <person name="Logacheva M."/>
        </authorList>
    </citation>
    <scope>NUCLEOTIDE SEQUENCE</scope>
    <source>
        <strain evidence="2">Hsosn_3</strain>
        <tissue evidence="2">Leaf</tissue>
    </source>
</reference>
<protein>
    <recommendedName>
        <fullName evidence="1">F-box associated beta-propeller type 3 domain-containing protein</fullName>
    </recommendedName>
</protein>